<comment type="caution">
    <text evidence="7">The sequence shown here is derived from an EMBL/GenBank/DDBJ whole genome shotgun (WGS) entry which is preliminary data.</text>
</comment>
<comment type="subcellular location">
    <subcellularLocation>
        <location evidence="1">Membrane</location>
        <topology evidence="1">Multi-pass membrane protein</topology>
    </subcellularLocation>
</comment>
<feature type="transmembrane region" description="Helical" evidence="6">
    <location>
        <begin position="310"/>
        <end position="335"/>
    </location>
</feature>
<feature type="transmembrane region" description="Helical" evidence="6">
    <location>
        <begin position="109"/>
        <end position="129"/>
    </location>
</feature>
<dbReference type="RefSeq" id="XP_062752618.1">
    <property type="nucleotide sequence ID" value="XM_062903270.1"/>
</dbReference>
<sequence>MAPRDSRENLEGVVTEVEHQHHVDEKSLEYDPALANAADTQQLGEFRVAVLPTKSFIILMRYIASIGYKQELQRHYSSVQVFAIAFSIMGLLPSISATLWFSVPAGPVGMVWGWFSASALIFVVGLAIADLGSSLPTSGGLYWWTHYFAAERYKNPLSFLVGYSNTIGLIGGICSIDYGFASFIVSLGTISSDGEWIPSRGQLYAIFVATVLCHGILATSAGRVMHHLQTWFVVANFALIVATIIALPVSMRLRNIPINSGSYVFGYSINETTWPSGWAFMLSWLSPIWTIGAFDSCVHMSEEAKNPTKAVPIGILASIGGCWIFGFLVTAVLAACAGNNFEDILGTPFGQPIAQVSFFQIIQRLRFILALTVQRQIYYNALGKSGALGFMSAISILQFFMGLSIVVAASRQTWAFSRDGALPFSSFLRRISKTFGYQPLRTVWATCLTAIIIGLLSLINNAAANVLFSLAAAGNNVAWAIPILCRILWGREKFRPGPFYTGKFSIAISIAALVYLIFSTILCMFPTEGPNPDPSVMNYSAVVNGTVWGGALLYYFVYAHKWFKGPKHTLDAVENEDDMM</sequence>
<dbReference type="PANTHER" id="PTHR45649:SF6">
    <property type="entry name" value="GABA-SPECIFIC PERMEASE"/>
    <property type="match status" value="1"/>
</dbReference>
<dbReference type="PANTHER" id="PTHR45649">
    <property type="entry name" value="AMINO-ACID PERMEASE BAT1"/>
    <property type="match status" value="1"/>
</dbReference>
<proteinExistence type="predicted"/>
<evidence type="ECO:0000256" key="4">
    <source>
        <dbReference type="ARBA" id="ARBA00022989"/>
    </source>
</evidence>
<feature type="transmembrane region" description="Helical" evidence="6">
    <location>
        <begin position="278"/>
        <end position="298"/>
    </location>
</feature>
<organism evidence="7 8">
    <name type="scientific">Trichoderma aggressivum f. europaeum</name>
    <dbReference type="NCBI Taxonomy" id="173218"/>
    <lineage>
        <taxon>Eukaryota</taxon>
        <taxon>Fungi</taxon>
        <taxon>Dikarya</taxon>
        <taxon>Ascomycota</taxon>
        <taxon>Pezizomycotina</taxon>
        <taxon>Sordariomycetes</taxon>
        <taxon>Hypocreomycetidae</taxon>
        <taxon>Hypocreales</taxon>
        <taxon>Hypocreaceae</taxon>
        <taxon>Trichoderma</taxon>
    </lineage>
</organism>
<dbReference type="Gene3D" id="1.20.1740.10">
    <property type="entry name" value="Amino acid/polyamine transporter I"/>
    <property type="match status" value="1"/>
</dbReference>
<evidence type="ECO:0000313" key="8">
    <source>
        <dbReference type="Proteomes" id="UP001273209"/>
    </source>
</evidence>
<protein>
    <recommendedName>
        <fullName evidence="9">GABA permease</fullName>
    </recommendedName>
</protein>
<dbReference type="GO" id="GO:0022857">
    <property type="term" value="F:transmembrane transporter activity"/>
    <property type="evidence" value="ECO:0007669"/>
    <property type="project" value="InterPro"/>
</dbReference>
<feature type="transmembrane region" description="Helical" evidence="6">
    <location>
        <begin position="506"/>
        <end position="527"/>
    </location>
</feature>
<evidence type="ECO:0000256" key="3">
    <source>
        <dbReference type="ARBA" id="ARBA00022692"/>
    </source>
</evidence>
<feature type="transmembrane region" description="Helical" evidence="6">
    <location>
        <begin position="231"/>
        <end position="251"/>
    </location>
</feature>
<evidence type="ECO:0000256" key="5">
    <source>
        <dbReference type="ARBA" id="ARBA00023136"/>
    </source>
</evidence>
<keyword evidence="8" id="KW-1185">Reference proteome</keyword>
<dbReference type="InterPro" id="IPR002293">
    <property type="entry name" value="AA/rel_permease1"/>
</dbReference>
<evidence type="ECO:0008006" key="9">
    <source>
        <dbReference type="Google" id="ProtNLM"/>
    </source>
</evidence>
<dbReference type="AlphaFoldDB" id="A0AAE1I8A4"/>
<dbReference type="Pfam" id="PF13520">
    <property type="entry name" value="AA_permease_2"/>
    <property type="match status" value="1"/>
</dbReference>
<feature type="transmembrane region" description="Helical" evidence="6">
    <location>
        <begin position="79"/>
        <end position="103"/>
    </location>
</feature>
<dbReference type="PIRSF" id="PIRSF006060">
    <property type="entry name" value="AA_transporter"/>
    <property type="match status" value="1"/>
</dbReference>
<evidence type="ECO:0000313" key="7">
    <source>
        <dbReference type="EMBL" id="KAK4065873.1"/>
    </source>
</evidence>
<feature type="transmembrane region" description="Helical" evidence="6">
    <location>
        <begin position="160"/>
        <end position="181"/>
    </location>
</feature>
<accession>A0AAE1I8A4</accession>
<dbReference type="EMBL" id="JAWRVG010000041">
    <property type="protein sequence ID" value="KAK4065873.1"/>
    <property type="molecule type" value="Genomic_DNA"/>
</dbReference>
<evidence type="ECO:0000256" key="1">
    <source>
        <dbReference type="ARBA" id="ARBA00004141"/>
    </source>
</evidence>
<dbReference type="GeneID" id="87923175"/>
<dbReference type="GO" id="GO:0016020">
    <property type="term" value="C:membrane"/>
    <property type="evidence" value="ECO:0007669"/>
    <property type="project" value="UniProtKB-SubCell"/>
</dbReference>
<gene>
    <name evidence="7" type="ORF">Triagg1_8425</name>
</gene>
<keyword evidence="5 6" id="KW-0472">Membrane</keyword>
<reference evidence="7" key="1">
    <citation type="submission" date="2023-11" db="EMBL/GenBank/DDBJ databases">
        <title>The genome sequences of three competitors of mushroom-forming fungi.</title>
        <authorList>
            <person name="Beijen E."/>
            <person name="Ohm R.A."/>
        </authorList>
    </citation>
    <scope>NUCLEOTIDE SEQUENCE</scope>
    <source>
        <strain evidence="7">CBS 100526</strain>
    </source>
</reference>
<feature type="transmembrane region" description="Helical" evidence="6">
    <location>
        <begin position="387"/>
        <end position="409"/>
    </location>
</feature>
<name>A0AAE1I8A4_9HYPO</name>
<feature type="transmembrane region" description="Helical" evidence="6">
    <location>
        <begin position="201"/>
        <end position="219"/>
    </location>
</feature>
<feature type="transmembrane region" description="Helical" evidence="6">
    <location>
        <begin position="466"/>
        <end position="485"/>
    </location>
</feature>
<keyword evidence="4 6" id="KW-1133">Transmembrane helix</keyword>
<evidence type="ECO:0000256" key="6">
    <source>
        <dbReference type="SAM" id="Phobius"/>
    </source>
</evidence>
<feature type="transmembrane region" description="Helical" evidence="6">
    <location>
        <begin position="539"/>
        <end position="558"/>
    </location>
</feature>
<keyword evidence="2" id="KW-0813">Transport</keyword>
<feature type="transmembrane region" description="Helical" evidence="6">
    <location>
        <begin position="439"/>
        <end position="460"/>
    </location>
</feature>
<keyword evidence="3 6" id="KW-0812">Transmembrane</keyword>
<dbReference type="Proteomes" id="UP001273209">
    <property type="component" value="Unassembled WGS sequence"/>
</dbReference>
<evidence type="ECO:0000256" key="2">
    <source>
        <dbReference type="ARBA" id="ARBA00022448"/>
    </source>
</evidence>